<feature type="domain" description="Alpha-D-phosphohexomutase alpha/beta/alpha" evidence="14">
    <location>
        <begin position="199"/>
        <end position="306"/>
    </location>
</feature>
<dbReference type="GO" id="GO:0005737">
    <property type="term" value="C:cytoplasm"/>
    <property type="evidence" value="ECO:0007669"/>
    <property type="project" value="UniProtKB-SubCell"/>
</dbReference>
<dbReference type="PANTHER" id="PTHR45745">
    <property type="entry name" value="PHOSPHOMANNOMUTASE 45A"/>
    <property type="match status" value="1"/>
</dbReference>
<evidence type="ECO:0000313" key="17">
    <source>
        <dbReference type="Proteomes" id="UP000398389"/>
    </source>
</evidence>
<keyword evidence="7 11" id="KW-0479">Metal-binding</keyword>
<feature type="domain" description="Alpha-D-phosphohexomutase alpha/beta/alpha" evidence="13">
    <location>
        <begin position="36"/>
        <end position="174"/>
    </location>
</feature>
<dbReference type="InterPro" id="IPR016066">
    <property type="entry name" value="A-D-PHexomutase_CS"/>
</dbReference>
<comment type="similarity">
    <text evidence="3 11">Belongs to the phosphohexose mutase family.</text>
</comment>
<accession>A0A5E8BUB4</accession>
<dbReference type="AlphaFoldDB" id="A0A5E8BUB4"/>
<dbReference type="InterPro" id="IPR005844">
    <property type="entry name" value="A-D-PHexomutase_a/b/a-I"/>
</dbReference>
<evidence type="ECO:0000256" key="4">
    <source>
        <dbReference type="ARBA" id="ARBA00022490"/>
    </source>
</evidence>
<dbReference type="InterPro" id="IPR005843">
    <property type="entry name" value="A-D-PHexomutase_C"/>
</dbReference>
<dbReference type="CDD" id="cd05799">
    <property type="entry name" value="PGM2"/>
    <property type="match status" value="1"/>
</dbReference>
<keyword evidence="4" id="KW-0963">Cytoplasm</keyword>
<proteinExistence type="inferred from homology"/>
<dbReference type="InterPro" id="IPR005845">
    <property type="entry name" value="A-D-PHexomutase_a/b/a-II"/>
</dbReference>
<keyword evidence="6" id="KW-0597">Phosphoprotein</keyword>
<feature type="domain" description="Alpha-D-phosphohexomutase alpha/beta/alpha" evidence="15">
    <location>
        <begin position="319"/>
        <end position="444"/>
    </location>
</feature>
<dbReference type="PROSITE" id="PS00710">
    <property type="entry name" value="PGM_PMM"/>
    <property type="match status" value="1"/>
</dbReference>
<comment type="subcellular location">
    <subcellularLocation>
        <location evidence="2">Cytoplasm</location>
    </subcellularLocation>
</comment>
<dbReference type="Gene3D" id="3.30.310.50">
    <property type="entry name" value="Alpha-D-phosphohexomutase, C-terminal domain"/>
    <property type="match status" value="1"/>
</dbReference>
<dbReference type="InterPro" id="IPR036900">
    <property type="entry name" value="A-D-PHexomutase_C_sf"/>
</dbReference>
<evidence type="ECO:0000256" key="1">
    <source>
        <dbReference type="ARBA" id="ARBA00001946"/>
    </source>
</evidence>
<protein>
    <recommendedName>
        <fullName evidence="18">Phosphoribomutase</fullName>
    </recommendedName>
</protein>
<keyword evidence="5" id="KW-0313">Glucose metabolism</keyword>
<evidence type="ECO:0000256" key="6">
    <source>
        <dbReference type="ARBA" id="ARBA00022553"/>
    </source>
</evidence>
<evidence type="ECO:0000256" key="11">
    <source>
        <dbReference type="RuleBase" id="RU004326"/>
    </source>
</evidence>
<evidence type="ECO:0000259" key="14">
    <source>
        <dbReference type="Pfam" id="PF02879"/>
    </source>
</evidence>
<evidence type="ECO:0000256" key="8">
    <source>
        <dbReference type="ARBA" id="ARBA00022842"/>
    </source>
</evidence>
<dbReference type="Pfam" id="PF00408">
    <property type="entry name" value="PGM_PMM_IV"/>
    <property type="match status" value="1"/>
</dbReference>
<comment type="cofactor">
    <cofactor evidence="1">
        <name>Mg(2+)</name>
        <dbReference type="ChEBI" id="CHEBI:18420"/>
    </cofactor>
</comment>
<evidence type="ECO:0008006" key="18">
    <source>
        <dbReference type="Google" id="ProtNLM"/>
    </source>
</evidence>
<keyword evidence="9" id="KW-0413">Isomerase</keyword>
<dbReference type="GO" id="GO:0006166">
    <property type="term" value="P:purine ribonucleoside salvage"/>
    <property type="evidence" value="ECO:0007669"/>
    <property type="project" value="TreeGrafter"/>
</dbReference>
<evidence type="ECO:0000256" key="7">
    <source>
        <dbReference type="ARBA" id="ARBA00022723"/>
    </source>
</evidence>
<dbReference type="GO" id="GO:0005634">
    <property type="term" value="C:nucleus"/>
    <property type="evidence" value="ECO:0007669"/>
    <property type="project" value="TreeGrafter"/>
</dbReference>
<sequence length="582" mass="65726">MKENLEKLVTSWMSLDIKLVNENNTHELEKRLKNRIQFGTAGLRAPMQAGFSGMNEVTVLQASQGLAVYVLKSVKDAISRGVVIGHDHRHNSKRFAEIAAMCFSHLNFKVFLYDGLVHTPLVPFGVIELDAALGIMITASHNPAQDNGYKVYWENGCQIIPPLDLEISQEIENNLTPWTWDTSLVTTDPKMTEIILEKYFSKIKSTLIDEHIFELTKNVSDLPIVYTAMHGVGNEPFQEISKLLGLSNNIINTEKQMLPDPDFSTVKFPNPEESGALDIAKIKADETGANIILANDPDADRFAVAVKDRLSGSWVQLTGNQLGALFADYELKRYNSTPELSIKPLAFLNSTVSSQLIRTMAIREHFHYEDTLTGFKWIGNRAQELVKSGYFVPFAFEEAIGYMFEVVFDKDGISAAVVFLQMVIKWHLEGTTALEELEKIYQKYGFFAEYNSYFIANDSNVISSVFNKIRYGNDNENCNYFKGPPKMIGVYKVISWRDLTIGYDSTTVDNKPKLPVSSSSQMITVELESLEQEKIRFTARGSGTEPKLKVYIEANSKTGERAKRLAKKVWDLLGDEWFHELK</sequence>
<dbReference type="GO" id="GO:0006006">
    <property type="term" value="P:glucose metabolic process"/>
    <property type="evidence" value="ECO:0007669"/>
    <property type="project" value="UniProtKB-KW"/>
</dbReference>
<evidence type="ECO:0000259" key="15">
    <source>
        <dbReference type="Pfam" id="PF02880"/>
    </source>
</evidence>
<dbReference type="PANTHER" id="PTHR45745:SF1">
    <property type="entry name" value="PHOSPHOGLUCOMUTASE 2B-RELATED"/>
    <property type="match status" value="1"/>
</dbReference>
<dbReference type="Pfam" id="PF02879">
    <property type="entry name" value="PGM_PMM_II"/>
    <property type="match status" value="1"/>
</dbReference>
<evidence type="ECO:0000256" key="9">
    <source>
        <dbReference type="ARBA" id="ARBA00023235"/>
    </source>
</evidence>
<dbReference type="SUPFAM" id="SSF55957">
    <property type="entry name" value="Phosphoglucomutase, C-terminal domain"/>
    <property type="match status" value="1"/>
</dbReference>
<dbReference type="GO" id="GO:0000287">
    <property type="term" value="F:magnesium ion binding"/>
    <property type="evidence" value="ECO:0007669"/>
    <property type="project" value="InterPro"/>
</dbReference>
<dbReference type="Gene3D" id="3.40.120.10">
    <property type="entry name" value="Alpha-D-Glucose-1,6-Bisphosphate, subunit A, domain 3"/>
    <property type="match status" value="3"/>
</dbReference>
<dbReference type="InterPro" id="IPR005846">
    <property type="entry name" value="A-D-PHexomutase_a/b/a-III"/>
</dbReference>
<reference evidence="16 17" key="1">
    <citation type="submission" date="2019-09" db="EMBL/GenBank/DDBJ databases">
        <authorList>
            <person name="Brejova B."/>
        </authorList>
    </citation>
    <scope>NUCLEOTIDE SEQUENCE [LARGE SCALE GENOMIC DNA]</scope>
</reference>
<dbReference type="GO" id="GO:0008973">
    <property type="term" value="F:phosphopentomutase activity"/>
    <property type="evidence" value="ECO:0007669"/>
    <property type="project" value="TreeGrafter"/>
</dbReference>
<dbReference type="Proteomes" id="UP000398389">
    <property type="component" value="Unassembled WGS sequence"/>
</dbReference>
<dbReference type="InterPro" id="IPR005841">
    <property type="entry name" value="Alpha-D-phosphohexomutase_SF"/>
</dbReference>
<dbReference type="Pfam" id="PF02878">
    <property type="entry name" value="PGM_PMM_I"/>
    <property type="match status" value="1"/>
</dbReference>
<evidence type="ECO:0000313" key="16">
    <source>
        <dbReference type="EMBL" id="VVT52967.1"/>
    </source>
</evidence>
<dbReference type="InterPro" id="IPR016055">
    <property type="entry name" value="A-D-PHexomutase_a/b/a-I/II/III"/>
</dbReference>
<evidence type="ECO:0000256" key="10">
    <source>
        <dbReference type="ARBA" id="ARBA00023277"/>
    </source>
</evidence>
<dbReference type="SUPFAM" id="SSF53738">
    <property type="entry name" value="Phosphoglucomutase, first 3 domains"/>
    <property type="match status" value="3"/>
</dbReference>
<dbReference type="PRINTS" id="PR00509">
    <property type="entry name" value="PGMPMM"/>
</dbReference>
<organism evidence="16 17">
    <name type="scientific">Magnusiomyces paraingens</name>
    <dbReference type="NCBI Taxonomy" id="2606893"/>
    <lineage>
        <taxon>Eukaryota</taxon>
        <taxon>Fungi</taxon>
        <taxon>Dikarya</taxon>
        <taxon>Ascomycota</taxon>
        <taxon>Saccharomycotina</taxon>
        <taxon>Dipodascomycetes</taxon>
        <taxon>Dipodascales</taxon>
        <taxon>Dipodascaceae</taxon>
        <taxon>Magnusiomyces</taxon>
    </lineage>
</organism>
<evidence type="ECO:0000259" key="13">
    <source>
        <dbReference type="Pfam" id="PF02878"/>
    </source>
</evidence>
<evidence type="ECO:0000256" key="3">
    <source>
        <dbReference type="ARBA" id="ARBA00010231"/>
    </source>
</evidence>
<keyword evidence="10" id="KW-0119">Carbohydrate metabolism</keyword>
<dbReference type="Pfam" id="PF02880">
    <property type="entry name" value="PGM_PMM_III"/>
    <property type="match status" value="1"/>
</dbReference>
<name>A0A5E8BUB4_9ASCO</name>
<dbReference type="RefSeq" id="XP_031853946.1">
    <property type="nucleotide sequence ID" value="XM_031998055.1"/>
</dbReference>
<dbReference type="OrthoDB" id="8300170at2759"/>
<evidence type="ECO:0000256" key="5">
    <source>
        <dbReference type="ARBA" id="ARBA00022526"/>
    </source>
</evidence>
<feature type="domain" description="Alpha-D-phosphohexomutase C-terminal" evidence="12">
    <location>
        <begin position="531"/>
        <end position="569"/>
    </location>
</feature>
<gene>
    <name evidence="16" type="ORF">SAPINGB_P003337</name>
</gene>
<keyword evidence="17" id="KW-1185">Reference proteome</keyword>
<dbReference type="EMBL" id="CABVLU010000003">
    <property type="protein sequence ID" value="VVT52967.1"/>
    <property type="molecule type" value="Genomic_DNA"/>
</dbReference>
<evidence type="ECO:0000256" key="2">
    <source>
        <dbReference type="ARBA" id="ARBA00004496"/>
    </source>
</evidence>
<keyword evidence="8 11" id="KW-0460">Magnesium</keyword>
<dbReference type="FunFam" id="3.40.120.10:FF:000035">
    <property type="entry name" value="Pgm3p"/>
    <property type="match status" value="1"/>
</dbReference>
<dbReference type="GeneID" id="43582155"/>
<evidence type="ECO:0000259" key="12">
    <source>
        <dbReference type="Pfam" id="PF00408"/>
    </source>
</evidence>